<keyword evidence="3" id="KW-1185">Reference proteome</keyword>
<evidence type="ECO:0000313" key="2">
    <source>
        <dbReference type="EMBL" id="OMJ11202.1"/>
    </source>
</evidence>
<feature type="compositionally biased region" description="Polar residues" evidence="1">
    <location>
        <begin position="60"/>
        <end position="71"/>
    </location>
</feature>
<gene>
    <name evidence="2" type="ORF">AYI70_g9875</name>
</gene>
<protein>
    <submittedName>
        <fullName evidence="2">Uncharacterized protein</fullName>
    </submittedName>
</protein>
<evidence type="ECO:0000313" key="3">
    <source>
        <dbReference type="Proteomes" id="UP000187283"/>
    </source>
</evidence>
<accession>A0A1R1X9B9</accession>
<dbReference type="EMBL" id="LSSN01004628">
    <property type="protein sequence ID" value="OMJ11202.1"/>
    <property type="molecule type" value="Genomic_DNA"/>
</dbReference>
<proteinExistence type="predicted"/>
<evidence type="ECO:0000256" key="1">
    <source>
        <dbReference type="SAM" id="MobiDB-lite"/>
    </source>
</evidence>
<sequence>MKSTKVIWNRNAFKVPDFFFKNKASIKIKSYSSKPYTSYLMRENKLNYQTKTKVSKEPFSKNSVTPRQQKMGSIPLRNYEQENELN</sequence>
<reference evidence="2 3" key="1">
    <citation type="submission" date="2017-01" db="EMBL/GenBank/DDBJ databases">
        <authorList>
            <person name="Mah S.A."/>
            <person name="Swanson W.J."/>
            <person name="Moy G.W."/>
            <person name="Vacquier V.D."/>
        </authorList>
    </citation>
    <scope>NUCLEOTIDE SEQUENCE [LARGE SCALE GENOMIC DNA]</scope>
    <source>
        <strain evidence="2 3">GSMNP</strain>
    </source>
</reference>
<comment type="caution">
    <text evidence="2">The sequence shown here is derived from an EMBL/GenBank/DDBJ whole genome shotgun (WGS) entry which is preliminary data.</text>
</comment>
<dbReference type="Proteomes" id="UP000187283">
    <property type="component" value="Unassembled WGS sequence"/>
</dbReference>
<feature type="region of interest" description="Disordered" evidence="1">
    <location>
        <begin position="51"/>
        <end position="86"/>
    </location>
</feature>
<organism evidence="2 3">
    <name type="scientific">Smittium culicis</name>
    <dbReference type="NCBI Taxonomy" id="133412"/>
    <lineage>
        <taxon>Eukaryota</taxon>
        <taxon>Fungi</taxon>
        <taxon>Fungi incertae sedis</taxon>
        <taxon>Zoopagomycota</taxon>
        <taxon>Kickxellomycotina</taxon>
        <taxon>Harpellomycetes</taxon>
        <taxon>Harpellales</taxon>
        <taxon>Legeriomycetaceae</taxon>
        <taxon>Smittium</taxon>
    </lineage>
</organism>
<name>A0A1R1X9B9_9FUNG</name>
<dbReference type="AlphaFoldDB" id="A0A1R1X9B9"/>